<comment type="caution">
    <text evidence="1">The sequence shown here is derived from an EMBL/GenBank/DDBJ whole genome shotgun (WGS) entry which is preliminary data.</text>
</comment>
<dbReference type="Proteomes" id="UP001593833">
    <property type="component" value="Unassembled WGS sequence"/>
</dbReference>
<protein>
    <recommendedName>
        <fullName evidence="3">DinB-like domain-containing protein</fullName>
    </recommendedName>
</protein>
<evidence type="ECO:0000313" key="2">
    <source>
        <dbReference type="Proteomes" id="UP001593833"/>
    </source>
</evidence>
<gene>
    <name evidence="1" type="ORF">ACFL6M_02990</name>
</gene>
<evidence type="ECO:0008006" key="3">
    <source>
        <dbReference type="Google" id="ProtNLM"/>
    </source>
</evidence>
<dbReference type="InterPro" id="IPR034660">
    <property type="entry name" value="DinB/YfiT-like"/>
</dbReference>
<reference evidence="1 2" key="1">
    <citation type="submission" date="2024-09" db="EMBL/GenBank/DDBJ databases">
        <authorList>
            <person name="D'Angelo T."/>
        </authorList>
    </citation>
    <scope>NUCLEOTIDE SEQUENCE [LARGE SCALE GENOMIC DNA]</scope>
    <source>
        <strain evidence="1">SAG AM-320-E07</strain>
    </source>
</reference>
<accession>A0ABV6YK40</accession>
<sequence length="157" mass="18386">MNRLARILDTQYAHAWSLMDEIVNRFPVEAWRSASPAYFAPSRLTYHTIETVDYYCRDDLAAFRWGHRFGVDWDTASSEELPEQEAIRDYQRDVHSAASLWIHHLGDDGLLAPDAVFSEEGMTHLDRALYALRHTHQHLGELSSELRRRDLPRPPWR</sequence>
<proteinExistence type="predicted"/>
<evidence type="ECO:0000313" key="1">
    <source>
        <dbReference type="EMBL" id="MFC1572544.1"/>
    </source>
</evidence>
<dbReference type="EMBL" id="JBHPKH010000020">
    <property type="protein sequence ID" value="MFC1572544.1"/>
    <property type="molecule type" value="Genomic_DNA"/>
</dbReference>
<name>A0ABV6YK40_UNCEI</name>
<organism evidence="1 2">
    <name type="scientific">Eiseniibacteriota bacterium</name>
    <dbReference type="NCBI Taxonomy" id="2212470"/>
    <lineage>
        <taxon>Bacteria</taxon>
        <taxon>Candidatus Eiseniibacteriota</taxon>
    </lineage>
</organism>
<keyword evidence="2" id="KW-1185">Reference proteome</keyword>
<dbReference type="SUPFAM" id="SSF109854">
    <property type="entry name" value="DinB/YfiT-like putative metalloenzymes"/>
    <property type="match status" value="1"/>
</dbReference>